<dbReference type="Proteomes" id="UP000003094">
    <property type="component" value="Unassembled WGS sequence"/>
</dbReference>
<dbReference type="AlphaFoldDB" id="A0A2R9T2D7"/>
<keyword evidence="2" id="KW-1185">Reference proteome</keyword>
<accession>A0A2R9T2D7</accession>
<dbReference type="KEGG" id="pvo:PVOR_01440"/>
<dbReference type="EMBL" id="ADHJ01000001">
    <property type="protein sequence ID" value="EFU43835.1"/>
    <property type="molecule type" value="Genomic_DNA"/>
</dbReference>
<protein>
    <submittedName>
        <fullName evidence="1">Transcriptional regulator</fullName>
    </submittedName>
</protein>
<dbReference type="RefSeq" id="WP_006207254.1">
    <property type="nucleotide sequence ID" value="NZ_ADHJ01000001.1"/>
</dbReference>
<name>A0A2R9T2D7_9BACL</name>
<evidence type="ECO:0000313" key="1">
    <source>
        <dbReference type="EMBL" id="EFU43835.1"/>
    </source>
</evidence>
<reference evidence="1 2" key="1">
    <citation type="journal article" date="2010" name="BMC Genomics">
        <title>Genome sequence of the pattern forming Paenibacillus vortex bacterium reveals potential for thriving in complex environments.</title>
        <authorList>
            <person name="Sirota-Madi A."/>
            <person name="Olender T."/>
            <person name="Helman Y."/>
            <person name="Ingham C."/>
            <person name="Brainis I."/>
            <person name="Roth D."/>
            <person name="Hagi E."/>
            <person name="Brodsky L."/>
            <person name="Leshkowitz D."/>
            <person name="Galatenko V."/>
            <person name="Nikolaev V."/>
            <person name="Mugasimangalam R.C."/>
            <person name="Bransburg-Zabary S."/>
            <person name="Gutnick D.L."/>
            <person name="Lancet D."/>
            <person name="Ben-Jacob E."/>
        </authorList>
    </citation>
    <scope>NUCLEOTIDE SEQUENCE [LARGE SCALE GENOMIC DNA]</scope>
    <source>
        <strain evidence="1 2">V453</strain>
    </source>
</reference>
<evidence type="ECO:0000313" key="2">
    <source>
        <dbReference type="Proteomes" id="UP000003094"/>
    </source>
</evidence>
<gene>
    <name evidence="1" type="ORF">PVOR_01440</name>
</gene>
<comment type="caution">
    <text evidence="1">The sequence shown here is derived from an EMBL/GenBank/DDBJ whole genome shotgun (WGS) entry which is preliminary data.</text>
</comment>
<sequence>MSFFGIAPYIGTYQMRVVAYLGVASKLLDWLLEEKVEIIIMSQKLTAPGTRIYPVHAGGVCVGGTS</sequence>
<proteinExistence type="predicted"/>
<organism evidence="1 2">
    <name type="scientific">Paenibacillus vortex V453</name>
    <dbReference type="NCBI Taxonomy" id="715225"/>
    <lineage>
        <taxon>Bacteria</taxon>
        <taxon>Bacillati</taxon>
        <taxon>Bacillota</taxon>
        <taxon>Bacilli</taxon>
        <taxon>Bacillales</taxon>
        <taxon>Paenibacillaceae</taxon>
        <taxon>Paenibacillus</taxon>
    </lineage>
</organism>